<keyword evidence="4" id="KW-1185">Reference proteome</keyword>
<reference evidence="3 5" key="3">
    <citation type="submission" date="2017-09" db="EMBL/GenBank/DDBJ databases">
        <title>Streptomyces genome completion.</title>
        <authorList>
            <person name="Lee N."/>
            <person name="Cho B.-K."/>
        </authorList>
    </citation>
    <scope>NUCLEOTIDE SEQUENCE [LARGE SCALE GENOMIC DNA]</scope>
    <source>
        <strain evidence="3 5">ATCC 14899</strain>
    </source>
</reference>
<dbReference type="KEGG" id="snq:CP978_08745"/>
<evidence type="ECO:0000313" key="4">
    <source>
        <dbReference type="Proteomes" id="UP000031526"/>
    </source>
</evidence>
<dbReference type="Proteomes" id="UP000031526">
    <property type="component" value="Chromosome"/>
</dbReference>
<gene>
    <name evidence="3" type="primary">amaP</name>
    <name evidence="3" type="ORF">CP978_08745</name>
    <name evidence="2" type="ORF">SNOD_08410</name>
</gene>
<evidence type="ECO:0000313" key="3">
    <source>
        <dbReference type="EMBL" id="QEV38633.1"/>
    </source>
</evidence>
<keyword evidence="1" id="KW-0472">Membrane</keyword>
<reference evidence="2 4" key="2">
    <citation type="journal article" date="2016" name="Appl. Microbiol. Biotechnol.">
        <title>Exploiting the genome sequence of Streptomyces nodosus for enhanced antibiotic production.</title>
        <authorList>
            <person name="Sweeney P."/>
            <person name="Murphy C.D."/>
            <person name="Caffrey P."/>
        </authorList>
    </citation>
    <scope>NUCLEOTIDE SEQUENCE [LARGE SCALE GENOMIC DNA]</scope>
    <source>
        <strain evidence="2 4">ATCC 14899</strain>
    </source>
</reference>
<dbReference type="EMBL" id="CP009313">
    <property type="protein sequence ID" value="AJE40049.1"/>
    <property type="molecule type" value="Genomic_DNA"/>
</dbReference>
<dbReference type="OrthoDB" id="4350374at2"/>
<evidence type="ECO:0000256" key="1">
    <source>
        <dbReference type="SAM" id="Phobius"/>
    </source>
</evidence>
<dbReference type="EMBL" id="CP023747">
    <property type="protein sequence ID" value="QEV38633.1"/>
    <property type="molecule type" value="Genomic_DNA"/>
</dbReference>
<dbReference type="AlphaFoldDB" id="A0A0B5D9T2"/>
<evidence type="ECO:0000313" key="5">
    <source>
        <dbReference type="Proteomes" id="UP000325763"/>
    </source>
</evidence>
<dbReference type="Proteomes" id="UP000325763">
    <property type="component" value="Chromosome"/>
</dbReference>
<name>A0A0B5D9T2_9ACTN</name>
<dbReference type="STRING" id="40318.SNOD_08410"/>
<reference evidence="4" key="1">
    <citation type="submission" date="2014-09" db="EMBL/GenBank/DDBJ databases">
        <title>Sequence of the Streptomyces nodosus genome.</title>
        <authorList>
            <person name="Sweeney P."/>
            <person name="Stephens N."/>
            <person name="Murphy C."/>
            <person name="Caffrey P."/>
        </authorList>
    </citation>
    <scope>NUCLEOTIDE SEQUENCE [LARGE SCALE GENOMIC DNA]</scope>
    <source>
        <strain evidence="4">ATCC 14899</strain>
    </source>
</reference>
<proteinExistence type="predicted"/>
<accession>A0A0B5D9T2</accession>
<dbReference type="NCBIfam" id="NF033218">
    <property type="entry name" value="anchor_AmaP"/>
    <property type="match status" value="1"/>
</dbReference>
<keyword evidence="1" id="KW-1133">Transmembrane helix</keyword>
<protein>
    <submittedName>
        <fullName evidence="3">Alkaline shock response membrane anchor protein AmaP</fullName>
    </submittedName>
    <submittedName>
        <fullName evidence="2">Membrane protein</fullName>
    </submittedName>
</protein>
<dbReference type="HOGENOM" id="CLU_090638_1_0_11"/>
<evidence type="ECO:0000313" key="2">
    <source>
        <dbReference type="EMBL" id="AJE40049.1"/>
    </source>
</evidence>
<organism evidence="2 4">
    <name type="scientific">Streptomyces nodosus</name>
    <dbReference type="NCBI Taxonomy" id="40318"/>
    <lineage>
        <taxon>Bacteria</taxon>
        <taxon>Bacillati</taxon>
        <taxon>Actinomycetota</taxon>
        <taxon>Actinomycetes</taxon>
        <taxon>Kitasatosporales</taxon>
        <taxon>Streptomycetaceae</taxon>
        <taxon>Streptomyces</taxon>
    </lineage>
</organism>
<feature type="transmembrane region" description="Helical" evidence="1">
    <location>
        <begin position="60"/>
        <end position="81"/>
    </location>
</feature>
<sequence>MLRIVNRVLTGLLGLALLALGGPVLAVGLGVRPPSWWIHQGPHDVLLSDAERTRWREAGWWWPTVLAALTVLALLALWWLWALLRPRRLAEVLVDTGDGSGALLRGPALETVLADEAGQLDGVQGARALLTGRRAAPEAQLWLLLEPNGDPGEVLRQLTTGTLAHARESTGLTALPAEVRLRGAGHRAQRVS</sequence>
<dbReference type="RefSeq" id="WP_043439140.1">
    <property type="nucleotide sequence ID" value="NZ_CP009313.1"/>
</dbReference>
<keyword evidence="1" id="KW-0812">Transmembrane</keyword>